<evidence type="ECO:0000256" key="1">
    <source>
        <dbReference type="SAM" id="Phobius"/>
    </source>
</evidence>
<protein>
    <submittedName>
        <fullName evidence="2">Uncharacterized protein</fullName>
    </submittedName>
</protein>
<keyword evidence="1" id="KW-0812">Transmembrane</keyword>
<name>A0ABT1BSM8_9BURK</name>
<keyword evidence="3" id="KW-1185">Reference proteome</keyword>
<dbReference type="Proteomes" id="UP001204851">
    <property type="component" value="Unassembled WGS sequence"/>
</dbReference>
<feature type="transmembrane region" description="Helical" evidence="1">
    <location>
        <begin position="137"/>
        <end position="159"/>
    </location>
</feature>
<feature type="transmembrane region" description="Helical" evidence="1">
    <location>
        <begin position="67"/>
        <end position="88"/>
    </location>
</feature>
<evidence type="ECO:0000313" key="2">
    <source>
        <dbReference type="EMBL" id="MCO5978547.1"/>
    </source>
</evidence>
<feature type="transmembrane region" description="Helical" evidence="1">
    <location>
        <begin position="31"/>
        <end position="55"/>
    </location>
</feature>
<keyword evidence="1" id="KW-0472">Membrane</keyword>
<feature type="transmembrane region" description="Helical" evidence="1">
    <location>
        <begin position="206"/>
        <end position="228"/>
    </location>
</feature>
<dbReference type="RefSeq" id="WP_252771201.1">
    <property type="nucleotide sequence ID" value="NZ_JAMXMC010000011.1"/>
</dbReference>
<dbReference type="EMBL" id="JAMXMC010000011">
    <property type="protein sequence ID" value="MCO5978547.1"/>
    <property type="molecule type" value="Genomic_DNA"/>
</dbReference>
<reference evidence="2 3" key="1">
    <citation type="submission" date="2022-06" db="EMBL/GenBank/DDBJ databases">
        <title>Ideonella sp. NS12-5 Genome sequencing and assembly.</title>
        <authorList>
            <person name="Jung Y."/>
        </authorList>
    </citation>
    <scope>NUCLEOTIDE SEQUENCE [LARGE SCALE GENOMIC DNA]</scope>
    <source>
        <strain evidence="2 3">NS12-5</strain>
    </source>
</reference>
<sequence>MTTGAGPGLVRQPPPPSFVQRHLGWLKELPLVPLSQLSLLVGGLTLLAFFARVGFMPDLSLASALSLLYAVALLGLATLFALFVMLVLPSLLMRHGLPWPPGARPSGRLLLISTVLASLVWVGYFAVWAVAPATWHGGLGQAVTGLALAALLFWASLSLAPAARVARVPGLLAAMAFALQFAALSLPLVVVAPLAGGGQLAHASTWTAVTILVGLILLLAVTTTLRVFLWDRSLVAALALTMVELMLVVSATGSAGYLLDNVMARLQLGHVQPVRAVLTRSGCLQLNLAAGVPVCAVPAAADVPAAVCPLSIRLRIGAQVLLAPVAEAASEPDWQVVLERKELLAWSKVPQGCDAKMR</sequence>
<feature type="transmembrane region" description="Helical" evidence="1">
    <location>
        <begin position="109"/>
        <end position="131"/>
    </location>
</feature>
<feature type="transmembrane region" description="Helical" evidence="1">
    <location>
        <begin position="235"/>
        <end position="259"/>
    </location>
</feature>
<evidence type="ECO:0000313" key="3">
    <source>
        <dbReference type="Proteomes" id="UP001204851"/>
    </source>
</evidence>
<accession>A0ABT1BSM8</accession>
<keyword evidence="1" id="KW-1133">Transmembrane helix</keyword>
<proteinExistence type="predicted"/>
<comment type="caution">
    <text evidence="2">The sequence shown here is derived from an EMBL/GenBank/DDBJ whole genome shotgun (WGS) entry which is preliminary data.</text>
</comment>
<feature type="transmembrane region" description="Helical" evidence="1">
    <location>
        <begin position="171"/>
        <end position="194"/>
    </location>
</feature>
<organism evidence="2 3">
    <name type="scientific">Ideonella oryzae</name>
    <dbReference type="NCBI Taxonomy" id="2937441"/>
    <lineage>
        <taxon>Bacteria</taxon>
        <taxon>Pseudomonadati</taxon>
        <taxon>Pseudomonadota</taxon>
        <taxon>Betaproteobacteria</taxon>
        <taxon>Burkholderiales</taxon>
        <taxon>Sphaerotilaceae</taxon>
        <taxon>Ideonella</taxon>
    </lineage>
</organism>
<gene>
    <name evidence="2" type="ORF">M0L44_17770</name>
</gene>